<dbReference type="EMBL" id="JAKNCJ010000001">
    <property type="protein sequence ID" value="MCL6422536.1"/>
    <property type="molecule type" value="Genomic_DNA"/>
</dbReference>
<evidence type="ECO:0000313" key="8">
    <source>
        <dbReference type="EMBL" id="MCL6422536.1"/>
    </source>
</evidence>
<reference evidence="8" key="1">
    <citation type="submission" date="2022-02" db="EMBL/GenBank/DDBJ databases">
        <authorList>
            <person name="Lee M."/>
            <person name="Kim S.-J."/>
            <person name="Jung M.-Y."/>
        </authorList>
    </citation>
    <scope>NUCLEOTIDE SEQUENCE</scope>
    <source>
        <strain evidence="8">JHP9</strain>
    </source>
</reference>
<feature type="transmembrane region" description="Helical" evidence="6">
    <location>
        <begin position="320"/>
        <end position="339"/>
    </location>
</feature>
<protein>
    <submittedName>
        <fullName evidence="8">ABC transporter permease</fullName>
    </submittedName>
</protein>
<dbReference type="Proteomes" id="UP001203761">
    <property type="component" value="Unassembled WGS sequence"/>
</dbReference>
<comment type="caution">
    <text evidence="8">The sequence shown here is derived from an EMBL/GenBank/DDBJ whole genome shotgun (WGS) entry which is preliminary data.</text>
</comment>
<evidence type="ECO:0000256" key="4">
    <source>
        <dbReference type="ARBA" id="ARBA00023136"/>
    </source>
</evidence>
<keyword evidence="3 6" id="KW-1133">Transmembrane helix</keyword>
<dbReference type="InterPro" id="IPR013525">
    <property type="entry name" value="ABC2_TM"/>
</dbReference>
<keyword evidence="2 6" id="KW-0812">Transmembrane</keyword>
<feature type="transmembrane region" description="Helical" evidence="6">
    <location>
        <begin position="266"/>
        <end position="287"/>
    </location>
</feature>
<feature type="transmembrane region" description="Helical" evidence="6">
    <location>
        <begin position="293"/>
        <end position="313"/>
    </location>
</feature>
<organism evidence="8 9">
    <name type="scientific">Brachybacterium equifaecis</name>
    <dbReference type="NCBI Taxonomy" id="2910770"/>
    <lineage>
        <taxon>Bacteria</taxon>
        <taxon>Bacillati</taxon>
        <taxon>Actinomycetota</taxon>
        <taxon>Actinomycetes</taxon>
        <taxon>Micrococcales</taxon>
        <taxon>Dermabacteraceae</taxon>
        <taxon>Brachybacterium</taxon>
    </lineage>
</organism>
<proteinExistence type="predicted"/>
<evidence type="ECO:0000256" key="2">
    <source>
        <dbReference type="ARBA" id="ARBA00022692"/>
    </source>
</evidence>
<keyword evidence="4 6" id="KW-0472">Membrane</keyword>
<keyword evidence="9" id="KW-1185">Reference proteome</keyword>
<feature type="domain" description="ABC-2 type transporter transmembrane" evidence="7">
    <location>
        <begin position="50"/>
        <end position="194"/>
    </location>
</feature>
<feature type="transmembrane region" description="Helical" evidence="6">
    <location>
        <begin position="51"/>
        <end position="70"/>
    </location>
</feature>
<feature type="compositionally biased region" description="Low complexity" evidence="5">
    <location>
        <begin position="20"/>
        <end position="35"/>
    </location>
</feature>
<sequence>MTSDSPSLGETDAHTHRADLAPAPGAPAVPNGAEGSVALDEPTPSPWGKSVIMGLVAVGIVTLVLLAFLWPTATSEAKNLPVQVVASQEADDQFIERTDAAAAEQGADLPFEFTRVDSRDDAIQAIKEREAYGAYVLPAAAGEKLEVLTASAANASVATMLTRIGDSMVTGGARAGIAQAQQAAASGQAPAAANPQQAAQMQQQMLAQLDSALEGPTVTDVVPLDEEDPQGAGLAVASLPLTMGGIVGGMVLANALRGTWRRVVGVLVYAAAGGLVMVLVLDTWFGFAPAPTLQLWAAISLSLAATVGLIVGLHSVLGAPGLGIGAIITMLIGNPIAAAQTPREFLPGPFGEIGQWFVPGATGTLVRDLSYFPEASTLHPWLVLAGWVALGLVLMVLGHHRTGGHGHSGGGRAARNAAAEAGARRLHHHEAAMPVTTADATA</sequence>
<dbReference type="RefSeq" id="WP_249736632.1">
    <property type="nucleotide sequence ID" value="NZ_JAKNCJ010000001.1"/>
</dbReference>
<evidence type="ECO:0000259" key="7">
    <source>
        <dbReference type="Pfam" id="PF12698"/>
    </source>
</evidence>
<feature type="region of interest" description="Disordered" evidence="5">
    <location>
        <begin position="404"/>
        <end position="442"/>
    </location>
</feature>
<feature type="transmembrane region" description="Helical" evidence="6">
    <location>
        <begin position="378"/>
        <end position="397"/>
    </location>
</feature>
<evidence type="ECO:0000256" key="3">
    <source>
        <dbReference type="ARBA" id="ARBA00022989"/>
    </source>
</evidence>
<dbReference type="Pfam" id="PF12698">
    <property type="entry name" value="ABC2_membrane_3"/>
    <property type="match status" value="1"/>
</dbReference>
<comment type="subcellular location">
    <subcellularLocation>
        <location evidence="1">Membrane</location>
        <topology evidence="1">Multi-pass membrane protein</topology>
    </subcellularLocation>
</comment>
<evidence type="ECO:0000256" key="1">
    <source>
        <dbReference type="ARBA" id="ARBA00004141"/>
    </source>
</evidence>
<evidence type="ECO:0000313" key="9">
    <source>
        <dbReference type="Proteomes" id="UP001203761"/>
    </source>
</evidence>
<evidence type="ECO:0000256" key="6">
    <source>
        <dbReference type="SAM" id="Phobius"/>
    </source>
</evidence>
<accession>A0ABT0QXZ3</accession>
<feature type="region of interest" description="Disordered" evidence="5">
    <location>
        <begin position="17"/>
        <end position="42"/>
    </location>
</feature>
<gene>
    <name evidence="8" type="ORF">Bequi_03910</name>
</gene>
<name>A0ABT0QXZ3_9MICO</name>
<evidence type="ECO:0000256" key="5">
    <source>
        <dbReference type="SAM" id="MobiDB-lite"/>
    </source>
</evidence>